<dbReference type="AlphaFoldDB" id="A0ABD0LA97"/>
<name>A0ABD0LA97_9CAEN</name>
<proteinExistence type="predicted"/>
<organism evidence="1 2">
    <name type="scientific">Batillaria attramentaria</name>
    <dbReference type="NCBI Taxonomy" id="370345"/>
    <lineage>
        <taxon>Eukaryota</taxon>
        <taxon>Metazoa</taxon>
        <taxon>Spiralia</taxon>
        <taxon>Lophotrochozoa</taxon>
        <taxon>Mollusca</taxon>
        <taxon>Gastropoda</taxon>
        <taxon>Caenogastropoda</taxon>
        <taxon>Sorbeoconcha</taxon>
        <taxon>Cerithioidea</taxon>
        <taxon>Batillariidae</taxon>
        <taxon>Batillaria</taxon>
    </lineage>
</organism>
<dbReference type="Proteomes" id="UP001519460">
    <property type="component" value="Unassembled WGS sequence"/>
</dbReference>
<keyword evidence="2" id="KW-1185">Reference proteome</keyword>
<dbReference type="PANTHER" id="PTHR13994">
    <property type="entry name" value="NUDIX HYDROLASE RELATED"/>
    <property type="match status" value="1"/>
</dbReference>
<dbReference type="EMBL" id="JACVVK020000067">
    <property type="protein sequence ID" value="KAK7496442.1"/>
    <property type="molecule type" value="Genomic_DNA"/>
</dbReference>
<evidence type="ECO:0000313" key="2">
    <source>
        <dbReference type="Proteomes" id="UP001519460"/>
    </source>
</evidence>
<evidence type="ECO:0000313" key="1">
    <source>
        <dbReference type="EMBL" id="KAK7496442.1"/>
    </source>
</evidence>
<dbReference type="InterPro" id="IPR003293">
    <property type="entry name" value="Nudix_hydrolase6-like"/>
</dbReference>
<accession>A0ABD0LA97</accession>
<reference evidence="1 2" key="1">
    <citation type="journal article" date="2023" name="Sci. Data">
        <title>Genome assembly of the Korean intertidal mud-creeper Batillaria attramentaria.</title>
        <authorList>
            <person name="Patra A.K."/>
            <person name="Ho P.T."/>
            <person name="Jun S."/>
            <person name="Lee S.J."/>
            <person name="Kim Y."/>
            <person name="Won Y.J."/>
        </authorList>
    </citation>
    <scope>NUCLEOTIDE SEQUENCE [LARGE SCALE GENOMIC DNA]</scope>
    <source>
        <strain evidence="1">Wonlab-2016</strain>
    </source>
</reference>
<protein>
    <recommendedName>
        <fullName evidence="3">Nudix hydrolase domain-containing protein</fullName>
    </recommendedName>
</protein>
<dbReference type="InterPro" id="IPR015797">
    <property type="entry name" value="NUDIX_hydrolase-like_dom_sf"/>
</dbReference>
<gene>
    <name evidence="1" type="ORF">BaRGS_00012364</name>
</gene>
<dbReference type="SUPFAM" id="SSF55811">
    <property type="entry name" value="Nudix"/>
    <property type="match status" value="1"/>
</dbReference>
<dbReference type="Gene3D" id="3.90.79.10">
    <property type="entry name" value="Nucleoside Triphosphate Pyrophosphohydrolase"/>
    <property type="match status" value="1"/>
</dbReference>
<dbReference type="PRINTS" id="PR01356">
    <property type="entry name" value="GFGPROTEIN"/>
</dbReference>
<evidence type="ECO:0008006" key="3">
    <source>
        <dbReference type="Google" id="ProtNLM"/>
    </source>
</evidence>
<comment type="caution">
    <text evidence="1">The sequence shown here is derived from an EMBL/GenBank/DDBJ whole genome shotgun (WGS) entry which is preliminary data.</text>
</comment>
<sequence>MSFFECGDCVRFQRRGDEVLTTAACIEFQSVLAFRQQHTQPGAFGRSDLYFLCRLRPLTFELRPCSQEIVRCCWMSVEQLRREVDKSSITVRITDLVLRGLAEGFDTVDIVSEEHTSIHKGLKFHMFFRPLSSTVRT</sequence>
<dbReference type="PANTHER" id="PTHR13994:SF46">
    <property type="entry name" value="NUCLEOSIDE DIPHOSPHATE-LINKED MOIETY X MOTIF 6"/>
    <property type="match status" value="1"/>
</dbReference>